<dbReference type="Pfam" id="PF20147">
    <property type="entry name" value="Crinkler"/>
    <property type="match status" value="1"/>
</dbReference>
<dbReference type="OrthoDB" id="93881at2759"/>
<sequence>MVLLNCVVVEEGSVIPIIIEGWETVGVVKEAIANKLKYTGRADQLRLFLAKTANKGGAKEGDAKQGYVWLPSSTDDVKRLKKGEKTALIEALTREDQELQAEDPLLEDMLNSMDPPSSRQIHVLVLVPGEPNQVTKDTRSGRPHSENRRKRWRELNKILDKNKKAKTNGDDGSSTGYSYVRWSEVKSVLDYERYKQERKPIPDHAFDFLIKYLKYAAEAMNGYTDASREAKRYHFIAPVLIMLCSLFVDVKLEVEESVDGNEVHANGHFEFVLTRGKTKICIVEAKKNDFDQGKAQALIGCEAVADREGLYVVYGIVTDFMKWHLYRCGENSILLDSSTLSAKSDELDIGSMRDVCEMIYGALSDHEMECKNEKLCV</sequence>
<evidence type="ECO:0000313" key="6">
    <source>
        <dbReference type="Proteomes" id="UP000251314"/>
    </source>
</evidence>
<gene>
    <name evidence="5" type="ORF">PC110_g11584</name>
</gene>
<accession>A0A329S5M9</accession>
<keyword evidence="6" id="KW-1185">Reference proteome</keyword>
<dbReference type="Proteomes" id="UP000251314">
    <property type="component" value="Unassembled WGS sequence"/>
</dbReference>
<evidence type="ECO:0000256" key="1">
    <source>
        <dbReference type="ARBA" id="ARBA00004340"/>
    </source>
</evidence>
<evidence type="ECO:0000313" key="5">
    <source>
        <dbReference type="EMBL" id="RAW32055.1"/>
    </source>
</evidence>
<protein>
    <recommendedName>
        <fullName evidence="4">Crinkler effector protein N-terminal domain-containing protein</fullName>
    </recommendedName>
</protein>
<evidence type="ECO:0000256" key="3">
    <source>
        <dbReference type="ARBA" id="ARBA00022525"/>
    </source>
</evidence>
<organism evidence="5 6">
    <name type="scientific">Phytophthora cactorum</name>
    <dbReference type="NCBI Taxonomy" id="29920"/>
    <lineage>
        <taxon>Eukaryota</taxon>
        <taxon>Sar</taxon>
        <taxon>Stramenopiles</taxon>
        <taxon>Oomycota</taxon>
        <taxon>Peronosporomycetes</taxon>
        <taxon>Peronosporales</taxon>
        <taxon>Peronosporaceae</taxon>
        <taxon>Phytophthora</taxon>
    </lineage>
</organism>
<comment type="caution">
    <text evidence="5">The sequence shown here is derived from an EMBL/GenBank/DDBJ whole genome shotgun (WGS) entry which is preliminary data.</text>
</comment>
<comment type="subcellular location">
    <subcellularLocation>
        <location evidence="1">Host cell</location>
    </subcellularLocation>
    <subcellularLocation>
        <location evidence="2">Secreted</location>
    </subcellularLocation>
</comment>
<dbReference type="AlphaFoldDB" id="A0A329S5M9"/>
<dbReference type="VEuPathDB" id="FungiDB:PC110_g11584"/>
<keyword evidence="3" id="KW-0964">Secreted</keyword>
<dbReference type="GO" id="GO:0043657">
    <property type="term" value="C:host cell"/>
    <property type="evidence" value="ECO:0007669"/>
    <property type="project" value="UniProtKB-SubCell"/>
</dbReference>
<evidence type="ECO:0000256" key="2">
    <source>
        <dbReference type="ARBA" id="ARBA00004613"/>
    </source>
</evidence>
<dbReference type="InterPro" id="IPR045379">
    <property type="entry name" value="Crinkler_N"/>
</dbReference>
<reference evidence="5 6" key="1">
    <citation type="submission" date="2018-01" db="EMBL/GenBank/DDBJ databases">
        <title>Draft genome of the strawberry crown rot pathogen Phytophthora cactorum.</title>
        <authorList>
            <person name="Armitage A.D."/>
            <person name="Lysoe E."/>
            <person name="Nellist C.F."/>
            <person name="Harrison R.J."/>
            <person name="Brurberg M.B."/>
        </authorList>
    </citation>
    <scope>NUCLEOTIDE SEQUENCE [LARGE SCALE GENOMIC DNA]</scope>
    <source>
        <strain evidence="5 6">10300</strain>
    </source>
</reference>
<feature type="domain" description="Crinkler effector protein N-terminal" evidence="4">
    <location>
        <begin position="4"/>
        <end position="125"/>
    </location>
</feature>
<evidence type="ECO:0000259" key="4">
    <source>
        <dbReference type="Pfam" id="PF20147"/>
    </source>
</evidence>
<dbReference type="GO" id="GO:0005576">
    <property type="term" value="C:extracellular region"/>
    <property type="evidence" value="ECO:0007669"/>
    <property type="project" value="UniProtKB-SubCell"/>
</dbReference>
<name>A0A329S5M9_9STRA</name>
<dbReference type="EMBL" id="MJFZ01000294">
    <property type="protein sequence ID" value="RAW32055.1"/>
    <property type="molecule type" value="Genomic_DNA"/>
</dbReference>
<proteinExistence type="predicted"/>